<keyword evidence="3" id="KW-0498">Mitosis</keyword>
<evidence type="ECO:0000313" key="7">
    <source>
        <dbReference type="EMBL" id="NDV37921.1"/>
    </source>
</evidence>
<dbReference type="PIRSF" id="PIRSF028841">
    <property type="entry name" value="APC10_sub"/>
    <property type="match status" value="1"/>
</dbReference>
<dbReference type="CDD" id="cd08366">
    <property type="entry name" value="APC10"/>
    <property type="match status" value="1"/>
</dbReference>
<evidence type="ECO:0000256" key="3">
    <source>
        <dbReference type="ARBA" id="ARBA00022776"/>
    </source>
</evidence>
<dbReference type="EMBL" id="GIBP01008952">
    <property type="protein sequence ID" value="NDV37921.1"/>
    <property type="molecule type" value="Transcribed_RNA"/>
</dbReference>
<dbReference type="GO" id="GO:0070979">
    <property type="term" value="P:protein K11-linked ubiquitination"/>
    <property type="evidence" value="ECO:0007669"/>
    <property type="project" value="TreeGrafter"/>
</dbReference>
<accession>A0A6B2LMD9</accession>
<dbReference type="PANTHER" id="PTHR12936">
    <property type="entry name" value="ANAPHASE-PROMOTING COMPLEX 10"/>
    <property type="match status" value="1"/>
</dbReference>
<dbReference type="PANTHER" id="PTHR12936:SF0">
    <property type="entry name" value="ANAPHASE-PROMOTING COMPLEX SUBUNIT 10"/>
    <property type="match status" value="1"/>
</dbReference>
<sequence>MRDDNLDTYWQSDGEQPHYINIQFMKKMMIEEIAIYLSYKLDESYTPQTISIRQGTTFHDLQEIKLVTYEQPEGWVPIKLTQEGKGELHTNFIQICILSNHLSGRDTHIRQIKIYGPTKSLTNTLKIPQFESVDFSMYSTLR</sequence>
<dbReference type="Gene3D" id="2.60.120.260">
    <property type="entry name" value="Galactose-binding domain-like"/>
    <property type="match status" value="1"/>
</dbReference>
<evidence type="ECO:0000256" key="1">
    <source>
        <dbReference type="ARBA" id="ARBA00006762"/>
    </source>
</evidence>
<organism evidence="7">
    <name type="scientific">Arcella intermedia</name>
    <dbReference type="NCBI Taxonomy" id="1963864"/>
    <lineage>
        <taxon>Eukaryota</taxon>
        <taxon>Amoebozoa</taxon>
        <taxon>Tubulinea</taxon>
        <taxon>Elardia</taxon>
        <taxon>Arcellinida</taxon>
        <taxon>Sphaerothecina</taxon>
        <taxon>Arcellidae</taxon>
        <taxon>Arcella</taxon>
    </lineage>
</organism>
<evidence type="ECO:0000259" key="6">
    <source>
        <dbReference type="PROSITE" id="PS51284"/>
    </source>
</evidence>
<dbReference type="GO" id="GO:0051301">
    <property type="term" value="P:cell division"/>
    <property type="evidence" value="ECO:0007669"/>
    <property type="project" value="UniProtKB-KW"/>
</dbReference>
<feature type="domain" description="DOC" evidence="6">
    <location>
        <begin position="1"/>
        <end position="141"/>
    </location>
</feature>
<dbReference type="SUPFAM" id="SSF49785">
    <property type="entry name" value="Galactose-binding domain-like"/>
    <property type="match status" value="1"/>
</dbReference>
<dbReference type="InterPro" id="IPR004939">
    <property type="entry name" value="APC_su10/DOC_dom"/>
</dbReference>
<protein>
    <recommendedName>
        <fullName evidence="6">DOC domain-containing protein</fullName>
    </recommendedName>
</protein>
<keyword evidence="5" id="KW-0131">Cell cycle</keyword>
<dbReference type="Pfam" id="PF03256">
    <property type="entry name" value="ANAPC10"/>
    <property type="match status" value="1"/>
</dbReference>
<dbReference type="AlphaFoldDB" id="A0A6B2LMD9"/>
<dbReference type="GO" id="GO:0005680">
    <property type="term" value="C:anaphase-promoting complex"/>
    <property type="evidence" value="ECO:0007669"/>
    <property type="project" value="InterPro"/>
</dbReference>
<evidence type="ECO:0000256" key="4">
    <source>
        <dbReference type="ARBA" id="ARBA00022786"/>
    </source>
</evidence>
<dbReference type="SMART" id="SM01337">
    <property type="entry name" value="APC10"/>
    <property type="match status" value="1"/>
</dbReference>
<dbReference type="InterPro" id="IPR016901">
    <property type="entry name" value="APC10/Doc1"/>
</dbReference>
<reference evidence="7" key="1">
    <citation type="journal article" date="2020" name="J. Eukaryot. Microbiol.">
        <title>De novo Sequencing, Assembly and Annotation of the Transcriptome for the Free-Living Testate Amoeba Arcella intermedia.</title>
        <authorList>
            <person name="Ribeiro G.M."/>
            <person name="Porfirio-Sousa A.L."/>
            <person name="Maurer-Alcala X.X."/>
            <person name="Katz L.A."/>
            <person name="Lahr D.J.G."/>
        </authorList>
    </citation>
    <scope>NUCLEOTIDE SEQUENCE</scope>
</reference>
<evidence type="ECO:0000256" key="5">
    <source>
        <dbReference type="ARBA" id="ARBA00023306"/>
    </source>
</evidence>
<evidence type="ECO:0000256" key="2">
    <source>
        <dbReference type="ARBA" id="ARBA00022618"/>
    </source>
</evidence>
<proteinExistence type="inferred from homology"/>
<dbReference type="PROSITE" id="PS51284">
    <property type="entry name" value="DOC"/>
    <property type="match status" value="1"/>
</dbReference>
<keyword evidence="4" id="KW-0833">Ubl conjugation pathway</keyword>
<keyword evidence="2" id="KW-0132">Cell division</keyword>
<dbReference type="GO" id="GO:0031145">
    <property type="term" value="P:anaphase-promoting complex-dependent catabolic process"/>
    <property type="evidence" value="ECO:0007669"/>
    <property type="project" value="InterPro"/>
</dbReference>
<comment type="similarity">
    <text evidence="1">Belongs to the APC10 family.</text>
</comment>
<dbReference type="InterPro" id="IPR008979">
    <property type="entry name" value="Galactose-bd-like_sf"/>
</dbReference>
<name>A0A6B2LMD9_9EUKA</name>